<feature type="region of interest" description="Disordered" evidence="15">
    <location>
        <begin position="146"/>
        <end position="173"/>
    </location>
</feature>
<dbReference type="EMBL" id="CACRXK020001618">
    <property type="protein sequence ID" value="CAB3990188.1"/>
    <property type="molecule type" value="Genomic_DNA"/>
</dbReference>
<gene>
    <name evidence="17" type="ORF">PACLA_8A065592</name>
</gene>
<accession>A0A6S7GDW2</accession>
<keyword evidence="7 16" id="KW-0472">Membrane</keyword>
<comment type="caution">
    <text evidence="17">The sequence shown here is derived from an EMBL/GenBank/DDBJ whole genome shotgun (WGS) entry which is preliminary data.</text>
</comment>
<evidence type="ECO:0000256" key="11">
    <source>
        <dbReference type="ARBA" id="ARBA00031995"/>
    </source>
</evidence>
<comment type="similarity">
    <text evidence="2">Belongs to the p22phox family.</text>
</comment>
<evidence type="ECO:0000256" key="7">
    <source>
        <dbReference type="ARBA" id="ARBA00023136"/>
    </source>
</evidence>
<evidence type="ECO:0000313" key="18">
    <source>
        <dbReference type="Proteomes" id="UP001152795"/>
    </source>
</evidence>
<feature type="compositionally biased region" description="Polar residues" evidence="15">
    <location>
        <begin position="162"/>
        <end position="173"/>
    </location>
</feature>
<name>A0A6S7GDW2_PARCT</name>
<evidence type="ECO:0000256" key="15">
    <source>
        <dbReference type="SAM" id="MobiDB-lite"/>
    </source>
</evidence>
<dbReference type="Pfam" id="PF05038">
    <property type="entry name" value="Cytochrom_B558a"/>
    <property type="match status" value="1"/>
</dbReference>
<dbReference type="PANTHER" id="PTHR15168">
    <property type="entry name" value="CYTOCHROME B-245 LIGHT CHAIN"/>
    <property type="match status" value="1"/>
</dbReference>
<evidence type="ECO:0000313" key="17">
    <source>
        <dbReference type="EMBL" id="CAB3990188.1"/>
    </source>
</evidence>
<evidence type="ECO:0000256" key="9">
    <source>
        <dbReference type="ARBA" id="ARBA00030298"/>
    </source>
</evidence>
<dbReference type="Proteomes" id="UP001152795">
    <property type="component" value="Unassembled WGS sequence"/>
</dbReference>
<evidence type="ECO:0000256" key="5">
    <source>
        <dbReference type="ARBA" id="ARBA00022692"/>
    </source>
</evidence>
<evidence type="ECO:0000256" key="2">
    <source>
        <dbReference type="ARBA" id="ARBA00010590"/>
    </source>
</evidence>
<comment type="subunit">
    <text evidence="14">Component of the phagocyte NADPH oxidase core complex/cytochrome b558 complex, composed of CYBB (heavy chain (beta)) and CYBA (light chain (alpha)). Component of the phagocyte NADPH oxidase complex composed of an obligatory core heterodimer formed by the membrane proteins CYBA and CYBB and the cytosolic regulatory subunits NCF1/p47-phox, NCF2/p67-phox, NCF4/p40-phox and the small GTPase RAC1 or RAC2. Interacts with NCF1 (via SH3 domain). Interacts with SH3PXD2A. Interacts with DUOX1, DUOX2 and TPO. Interacts with NOX4; this interaction mediates superoxide generation. Interacts with calprotectin (S100A8/9). Interacts with GBP7. Interacts with NOXO1. Forms a heterodimer with NOX3 and is essential for activity and cell membrane localization of NOX3. Interacts with NOX1.</text>
</comment>
<evidence type="ECO:0000256" key="1">
    <source>
        <dbReference type="ARBA" id="ARBA00004236"/>
    </source>
</evidence>
<dbReference type="GO" id="GO:0005886">
    <property type="term" value="C:plasma membrane"/>
    <property type="evidence" value="ECO:0007669"/>
    <property type="project" value="UniProtKB-SubCell"/>
</dbReference>
<keyword evidence="4" id="KW-1003">Cell membrane</keyword>
<dbReference type="AlphaFoldDB" id="A0A6S7GDW2"/>
<keyword evidence="5 16" id="KW-0812">Transmembrane</keyword>
<reference evidence="17" key="1">
    <citation type="submission" date="2020-04" db="EMBL/GenBank/DDBJ databases">
        <authorList>
            <person name="Alioto T."/>
            <person name="Alioto T."/>
            <person name="Gomez Garrido J."/>
        </authorList>
    </citation>
    <scope>NUCLEOTIDE SEQUENCE</scope>
    <source>
        <strain evidence="17">A484AB</strain>
    </source>
</reference>
<protein>
    <recommendedName>
        <fullName evidence="3">Cytochrome b-245 light chain</fullName>
    </recommendedName>
    <alternativeName>
        <fullName evidence="11">Cytochrome b(558) alpha chain</fullName>
    </alternativeName>
    <alternativeName>
        <fullName evidence="10">Cytochrome b558 subunit alpha</fullName>
    </alternativeName>
    <alternativeName>
        <fullName evidence="13">Neutrophil cytochrome b 22 kDa polypeptide</fullName>
    </alternativeName>
    <alternativeName>
        <fullName evidence="12">Superoxide-generating NADPH oxidase light chain subunit</fullName>
    </alternativeName>
    <alternativeName>
        <fullName evidence="8">p22 phagocyte B-cytochrome</fullName>
    </alternativeName>
    <alternativeName>
        <fullName evidence="9">p22-phox</fullName>
    </alternativeName>
</protein>
<evidence type="ECO:0000256" key="4">
    <source>
        <dbReference type="ARBA" id="ARBA00022475"/>
    </source>
</evidence>
<evidence type="ECO:0000256" key="14">
    <source>
        <dbReference type="ARBA" id="ARBA00050017"/>
    </source>
</evidence>
<dbReference type="InterPro" id="IPR007732">
    <property type="entry name" value="Cyt_b558_asu"/>
</dbReference>
<dbReference type="OrthoDB" id="2445232at2759"/>
<feature type="transmembrane region" description="Helical" evidence="16">
    <location>
        <begin position="12"/>
        <end position="30"/>
    </location>
</feature>
<proteinExistence type="inferred from homology"/>
<comment type="subcellular location">
    <subcellularLocation>
        <location evidence="1">Cell membrane</location>
    </subcellularLocation>
</comment>
<feature type="transmembrane region" description="Helical" evidence="16">
    <location>
        <begin position="36"/>
        <end position="54"/>
    </location>
</feature>
<sequence>MGKTEWAMWANEQAVASSIVVFIGGVLSWIGKFKRWQIAIYAVVAGILIFLIEYPRGKRQKGRTKERIAQRLLTPVVQSLGPFGRNYYVRFVFYLGLSIPCGFLLSTLLGGACLCISSIIYLGAALAGEEWKPCIVSYEAGQENVSTLPDAPNQPPPRLHQVTRSTENLYENA</sequence>
<evidence type="ECO:0000256" key="6">
    <source>
        <dbReference type="ARBA" id="ARBA00022989"/>
    </source>
</evidence>
<keyword evidence="18" id="KW-1185">Reference proteome</keyword>
<organism evidence="17 18">
    <name type="scientific">Paramuricea clavata</name>
    <name type="common">Red gorgonian</name>
    <name type="synonym">Violescent sea-whip</name>
    <dbReference type="NCBI Taxonomy" id="317549"/>
    <lineage>
        <taxon>Eukaryota</taxon>
        <taxon>Metazoa</taxon>
        <taxon>Cnidaria</taxon>
        <taxon>Anthozoa</taxon>
        <taxon>Octocorallia</taxon>
        <taxon>Malacalcyonacea</taxon>
        <taxon>Plexauridae</taxon>
        <taxon>Paramuricea</taxon>
    </lineage>
</organism>
<evidence type="ECO:0000256" key="8">
    <source>
        <dbReference type="ARBA" id="ARBA00030106"/>
    </source>
</evidence>
<dbReference type="GO" id="GO:0020037">
    <property type="term" value="F:heme binding"/>
    <property type="evidence" value="ECO:0007669"/>
    <property type="project" value="InterPro"/>
</dbReference>
<dbReference type="PANTHER" id="PTHR15168:SF0">
    <property type="entry name" value="CYTOCHROME B-245 LIGHT CHAIN"/>
    <property type="match status" value="1"/>
</dbReference>
<evidence type="ECO:0000256" key="10">
    <source>
        <dbReference type="ARBA" id="ARBA00031067"/>
    </source>
</evidence>
<evidence type="ECO:0000256" key="16">
    <source>
        <dbReference type="SAM" id="Phobius"/>
    </source>
</evidence>
<keyword evidence="6 16" id="KW-1133">Transmembrane helix</keyword>
<evidence type="ECO:0000256" key="12">
    <source>
        <dbReference type="ARBA" id="ARBA00032067"/>
    </source>
</evidence>
<evidence type="ECO:0000256" key="3">
    <source>
        <dbReference type="ARBA" id="ARBA00017733"/>
    </source>
</evidence>
<feature type="transmembrane region" description="Helical" evidence="16">
    <location>
        <begin position="91"/>
        <end position="122"/>
    </location>
</feature>
<evidence type="ECO:0000256" key="13">
    <source>
        <dbReference type="ARBA" id="ARBA00033347"/>
    </source>
</evidence>